<evidence type="ECO:0000313" key="14">
    <source>
        <dbReference type="Proteomes" id="UP000575241"/>
    </source>
</evidence>
<keyword evidence="6" id="KW-0479">Metal-binding</keyword>
<dbReference type="PANTHER" id="PTHR48080:SF6">
    <property type="entry name" value="STARVATION-SENSING PROTEIN RSPA"/>
    <property type="match status" value="1"/>
</dbReference>
<dbReference type="GO" id="GO:0016052">
    <property type="term" value="P:carbohydrate catabolic process"/>
    <property type="evidence" value="ECO:0007669"/>
    <property type="project" value="InterPro"/>
</dbReference>
<dbReference type="GO" id="GO:0000287">
    <property type="term" value="F:magnesium ion binding"/>
    <property type="evidence" value="ECO:0007669"/>
    <property type="project" value="UniProtKB-ARBA"/>
</dbReference>
<dbReference type="Pfam" id="PF02746">
    <property type="entry name" value="MR_MLE_N"/>
    <property type="match status" value="1"/>
</dbReference>
<dbReference type="SUPFAM" id="SSF54826">
    <property type="entry name" value="Enolase N-terminal domain-like"/>
    <property type="match status" value="1"/>
</dbReference>
<name>A0A7W7K354_9SPHN</name>
<dbReference type="InterPro" id="IPR034593">
    <property type="entry name" value="DgoD-like"/>
</dbReference>
<evidence type="ECO:0000256" key="4">
    <source>
        <dbReference type="ARBA" id="ARBA00010339"/>
    </source>
</evidence>
<dbReference type="GO" id="GO:0009063">
    <property type="term" value="P:amino acid catabolic process"/>
    <property type="evidence" value="ECO:0007669"/>
    <property type="project" value="InterPro"/>
</dbReference>
<accession>A0A7W7K354</accession>
<dbReference type="InterPro" id="IPR013341">
    <property type="entry name" value="Mandelate_racemase_N_dom"/>
</dbReference>
<dbReference type="InterPro" id="IPR029017">
    <property type="entry name" value="Enolase-like_N"/>
</dbReference>
<comment type="cofactor">
    <cofactor evidence="2">
        <name>Mg(2+)</name>
        <dbReference type="ChEBI" id="CHEBI:18420"/>
    </cofactor>
</comment>
<dbReference type="PANTHER" id="PTHR48080">
    <property type="entry name" value="D-GALACTONATE DEHYDRATASE-RELATED"/>
    <property type="match status" value="1"/>
</dbReference>
<dbReference type="Pfam" id="PF13378">
    <property type="entry name" value="MR_MLE_C"/>
    <property type="match status" value="1"/>
</dbReference>
<dbReference type="UniPathway" id="UPA00246"/>
<dbReference type="SFLD" id="SFLDS00001">
    <property type="entry name" value="Enolase"/>
    <property type="match status" value="1"/>
</dbReference>
<evidence type="ECO:0000256" key="11">
    <source>
        <dbReference type="ARBA" id="ARBA00074797"/>
    </source>
</evidence>
<proteinExistence type="inferred from homology"/>
<dbReference type="SUPFAM" id="SSF51604">
    <property type="entry name" value="Enolase C-terminal domain-like"/>
    <property type="match status" value="1"/>
</dbReference>
<evidence type="ECO:0000256" key="7">
    <source>
        <dbReference type="ARBA" id="ARBA00022842"/>
    </source>
</evidence>
<keyword evidence="8 13" id="KW-0456">Lyase</keyword>
<keyword evidence="9" id="KW-0119">Carbohydrate metabolism</keyword>
<dbReference type="Proteomes" id="UP000575241">
    <property type="component" value="Unassembled WGS sequence"/>
</dbReference>
<dbReference type="NCBIfam" id="NF011654">
    <property type="entry name" value="PRK15072.1"/>
    <property type="match status" value="1"/>
</dbReference>
<dbReference type="InterPro" id="IPR018110">
    <property type="entry name" value="Mandel_Rmase/mucon_lact_enz_CS"/>
</dbReference>
<protein>
    <recommendedName>
        <fullName evidence="11">D-mannonate dehydratase</fullName>
        <ecNumber evidence="5">4.2.1.8</ecNumber>
    </recommendedName>
</protein>
<dbReference type="GO" id="GO:0008927">
    <property type="term" value="F:mannonate dehydratase activity"/>
    <property type="evidence" value="ECO:0007669"/>
    <property type="project" value="UniProtKB-EC"/>
</dbReference>
<dbReference type="FunFam" id="3.20.20.120:FF:000004">
    <property type="entry name" value="D-galactonate dehydratase family protein"/>
    <property type="match status" value="1"/>
</dbReference>
<comment type="catalytic activity">
    <reaction evidence="1">
        <text>D-mannonate = 2-dehydro-3-deoxy-D-gluconate + H2O</text>
        <dbReference type="Rhea" id="RHEA:20097"/>
        <dbReference type="ChEBI" id="CHEBI:15377"/>
        <dbReference type="ChEBI" id="CHEBI:17767"/>
        <dbReference type="ChEBI" id="CHEBI:57990"/>
        <dbReference type="EC" id="4.2.1.8"/>
    </reaction>
</comment>
<comment type="caution">
    <text evidence="13">The sequence shown here is derived from an EMBL/GenBank/DDBJ whole genome shotgun (WGS) entry which is preliminary data.</text>
</comment>
<dbReference type="AlphaFoldDB" id="A0A7W7K354"/>
<dbReference type="InterPro" id="IPR029065">
    <property type="entry name" value="Enolase_C-like"/>
</dbReference>
<keyword evidence="7" id="KW-0460">Magnesium</keyword>
<dbReference type="SFLD" id="SFLDG00033">
    <property type="entry name" value="mannonate_dehydratase"/>
    <property type="match status" value="1"/>
</dbReference>
<evidence type="ECO:0000256" key="10">
    <source>
        <dbReference type="ARBA" id="ARBA00023758"/>
    </source>
</evidence>
<feature type="domain" description="Mandelate racemase/muconate lactonizing enzyme C-terminal" evidence="12">
    <location>
        <begin position="146"/>
        <end position="275"/>
    </location>
</feature>
<dbReference type="Gene3D" id="3.30.390.10">
    <property type="entry name" value="Enolase-like, N-terminal domain"/>
    <property type="match status" value="1"/>
</dbReference>
<dbReference type="InterPro" id="IPR013342">
    <property type="entry name" value="Mandelate_racemase_C"/>
</dbReference>
<sequence>MARGDDAPDQEGEAGNVMAEIVSARVIVTCPDRNFVTLKIETADGTTGIGDATLNGREMAVVAYLQDHVIPCLIGRDAHRIEDIWQYLYKGAYWRRGPVTMCAIAAVDMALWDIKAKLAGMPLYQLLGGASREGCMVYGHANGATIEETIEEAVRHVEEGYKAVRLQAGVPGLKSTYGVAKPGQRYEPADGSLPTESLWSTEKYLRSVAPLFEKAREVLGWDVHLLHDVHHRLTPIEAGRLGKELEPYRLFWLEDATPAENQAGFRLIRQHTTTPLAVGEIFNTIWDCKQLIEEQLIDYVRATMVHAGGITHIRRIASFADLYQVRTGCHGATDLSPVCMAAALHFGLSVPNFGIQELMPHTAKTDAVFPHAYSFRDGMMHPGDAPGLGVEIDEELAAKYEYKRAYLPVARLEDGTLFNW</sequence>
<dbReference type="InterPro" id="IPR036849">
    <property type="entry name" value="Enolase-like_C_sf"/>
</dbReference>
<dbReference type="FunFam" id="3.30.390.10:FF:000002">
    <property type="entry name" value="D-galactonate dehydratase family protein"/>
    <property type="match status" value="1"/>
</dbReference>
<dbReference type="SFLD" id="SFLDF00001">
    <property type="entry name" value="mannonate_dehydratase"/>
    <property type="match status" value="1"/>
</dbReference>
<evidence type="ECO:0000256" key="2">
    <source>
        <dbReference type="ARBA" id="ARBA00001946"/>
    </source>
</evidence>
<keyword evidence="14" id="KW-1185">Reference proteome</keyword>
<evidence type="ECO:0000313" key="13">
    <source>
        <dbReference type="EMBL" id="MBB4840187.1"/>
    </source>
</evidence>
<dbReference type="InterPro" id="IPR034587">
    <property type="entry name" value="MAND"/>
</dbReference>
<evidence type="ECO:0000256" key="3">
    <source>
        <dbReference type="ARBA" id="ARBA00004892"/>
    </source>
</evidence>
<evidence type="ECO:0000259" key="12">
    <source>
        <dbReference type="SMART" id="SM00922"/>
    </source>
</evidence>
<dbReference type="InterPro" id="IPR034589">
    <property type="entry name" value="D-mannonate_dehydratase-like"/>
</dbReference>
<evidence type="ECO:0000256" key="6">
    <source>
        <dbReference type="ARBA" id="ARBA00022723"/>
    </source>
</evidence>
<dbReference type="NCBIfam" id="NF043051">
    <property type="entry name" value="ManoateDhtManD"/>
    <property type="match status" value="1"/>
</dbReference>
<organism evidence="13 14">
    <name type="scientific">Sphingomonas kyeonggiensis</name>
    <dbReference type="NCBI Taxonomy" id="1268553"/>
    <lineage>
        <taxon>Bacteria</taxon>
        <taxon>Pseudomonadati</taxon>
        <taxon>Pseudomonadota</taxon>
        <taxon>Alphaproteobacteria</taxon>
        <taxon>Sphingomonadales</taxon>
        <taxon>Sphingomonadaceae</taxon>
        <taxon>Sphingomonas</taxon>
    </lineage>
</organism>
<evidence type="ECO:0000256" key="5">
    <source>
        <dbReference type="ARBA" id="ARBA00012927"/>
    </source>
</evidence>
<dbReference type="SMART" id="SM00922">
    <property type="entry name" value="MR_MLE"/>
    <property type="match status" value="1"/>
</dbReference>
<comment type="similarity">
    <text evidence="4">Belongs to the mandelate racemase/muconate lactonizing enzyme family. GalD subfamily.</text>
</comment>
<dbReference type="PROSITE" id="PS00908">
    <property type="entry name" value="MR_MLE_1"/>
    <property type="match status" value="1"/>
</dbReference>
<dbReference type="Gene3D" id="3.20.20.120">
    <property type="entry name" value="Enolase-like C-terminal domain"/>
    <property type="match status" value="1"/>
</dbReference>
<dbReference type="EC" id="4.2.1.8" evidence="5"/>
<gene>
    <name evidence="13" type="ORF">HNP52_003279</name>
</gene>
<dbReference type="EMBL" id="JACHLN010000003">
    <property type="protein sequence ID" value="MBB4840187.1"/>
    <property type="molecule type" value="Genomic_DNA"/>
</dbReference>
<evidence type="ECO:0000256" key="8">
    <source>
        <dbReference type="ARBA" id="ARBA00023239"/>
    </source>
</evidence>
<evidence type="ECO:0000256" key="1">
    <source>
        <dbReference type="ARBA" id="ARBA00001794"/>
    </source>
</evidence>
<evidence type="ECO:0000256" key="9">
    <source>
        <dbReference type="ARBA" id="ARBA00023277"/>
    </source>
</evidence>
<comment type="function">
    <text evidence="10">Catalyzes the dehydration of D-mannonate. Has no detectable activity with a panel of 70 other acid sugars (in vitro).</text>
</comment>
<comment type="pathway">
    <text evidence="3">Carbohydrate metabolism; pentose and glucuronate interconversion.</text>
</comment>
<reference evidence="13 14" key="1">
    <citation type="submission" date="2020-08" db="EMBL/GenBank/DDBJ databases">
        <title>Functional genomics of gut bacteria from endangered species of beetles.</title>
        <authorList>
            <person name="Carlos-Shanley C."/>
        </authorList>
    </citation>
    <scope>NUCLEOTIDE SEQUENCE [LARGE SCALE GENOMIC DNA]</scope>
    <source>
        <strain evidence="13 14">S00224</strain>
    </source>
</reference>